<evidence type="ECO:0000256" key="6">
    <source>
        <dbReference type="SAM" id="Phobius"/>
    </source>
</evidence>
<feature type="transmembrane region" description="Helical" evidence="6">
    <location>
        <begin position="308"/>
        <end position="326"/>
    </location>
</feature>
<feature type="transmembrane region" description="Helical" evidence="6">
    <location>
        <begin position="583"/>
        <end position="607"/>
    </location>
</feature>
<feature type="domain" description="ABC3 transporter permease C-terminal" evidence="7">
    <location>
        <begin position="84"/>
        <end position="203"/>
    </location>
</feature>
<dbReference type="InterPro" id="IPR038766">
    <property type="entry name" value="Membrane_comp_ABC_pdt"/>
</dbReference>
<keyword evidence="3 6" id="KW-0812">Transmembrane</keyword>
<feature type="transmembrane region" description="Helical" evidence="6">
    <location>
        <begin position="252"/>
        <end position="272"/>
    </location>
</feature>
<feature type="transmembrane region" description="Helical" evidence="6">
    <location>
        <begin position="218"/>
        <end position="240"/>
    </location>
</feature>
<dbReference type="EMBL" id="VAWE01000001">
    <property type="protein sequence ID" value="TLQ42867.1"/>
    <property type="molecule type" value="Genomic_DNA"/>
</dbReference>
<feature type="transmembrane region" description="Helical" evidence="6">
    <location>
        <begin position="174"/>
        <end position="197"/>
    </location>
</feature>
<comment type="subcellular location">
    <subcellularLocation>
        <location evidence="1">Cell membrane</location>
        <topology evidence="1">Multi-pass membrane protein</topology>
    </subcellularLocation>
</comment>
<sequence length="665" mass="67688">MWRLSVRSVRHYWALFAGTFVALSLGVALIGVSASALAATWAVPVSPGAANRNLSVTLTDGTGAERTLSSGDLDMGGVQSVLAMAGVVSAFVTVFVIAGTFAFGIALRRRDMGLLRLVGAGGPQVRRMVLGESLAVAVPAALAGCVVAAAAAPVALESLNGTGLSPVDLRPGPLLWPLVFAAGSGLVIAVSGMLAASKRAARVRPTEALREADLDARTITAGRAVMGVLTCVAGAVMVALAPGAGTEAATPLALFGTMALAVAATLFGPLYLPPLLRLMTLPLRWADPVAGRLAAESVSTSRRRTASLVGPVLAILAIVGVFTTVLSTTGAATEADDRARTAGQLVVEPAAGATLSREAVAELRADPRVAAVSATAPVEVAVAGPHSAWKEQAAVVDPVALARTHRITVVDGTLGPLGPGAVAVSREFADWYGHRAGSTLTYGLFGGDPVKARVTAVLDGGSAVPPLLLPSGTRAASPAPEPEHAAVLLDEKSAGSVPAVAAELTERLGADRVRITPTADWFGRAATDQDRLNRLVLAVLAVPASLYALIAVASTLVMSYSRRGREIAGMRMIGVSAGQVRRMALWETLSTTLLGVLMAAAVVTVGARAYRGALTVFGGETPLSVPWGMLGMLTAACVLVGVVVSLSATGRLLRQVSVATVTSRQ</sequence>
<dbReference type="Pfam" id="PF02687">
    <property type="entry name" value="FtsX"/>
    <property type="match status" value="2"/>
</dbReference>
<dbReference type="PANTHER" id="PTHR30287">
    <property type="entry name" value="MEMBRANE COMPONENT OF PREDICTED ABC SUPERFAMILY METABOLITE UPTAKE TRANSPORTER"/>
    <property type="match status" value="1"/>
</dbReference>
<evidence type="ECO:0000313" key="8">
    <source>
        <dbReference type="EMBL" id="TLQ42867.1"/>
    </source>
</evidence>
<feature type="transmembrane region" description="Helical" evidence="6">
    <location>
        <begin position="81"/>
        <end position="107"/>
    </location>
</feature>
<dbReference type="GO" id="GO:0005886">
    <property type="term" value="C:plasma membrane"/>
    <property type="evidence" value="ECO:0007669"/>
    <property type="project" value="UniProtKB-SubCell"/>
</dbReference>
<comment type="caution">
    <text evidence="8">The sequence shown here is derived from an EMBL/GenBank/DDBJ whole genome shotgun (WGS) entry which is preliminary data.</text>
</comment>
<keyword evidence="9" id="KW-1185">Reference proteome</keyword>
<evidence type="ECO:0000256" key="1">
    <source>
        <dbReference type="ARBA" id="ARBA00004651"/>
    </source>
</evidence>
<dbReference type="Proteomes" id="UP000305921">
    <property type="component" value="Unassembled WGS sequence"/>
</dbReference>
<accession>A0A5R9E0C4</accession>
<evidence type="ECO:0000259" key="7">
    <source>
        <dbReference type="Pfam" id="PF02687"/>
    </source>
</evidence>
<feature type="transmembrane region" description="Helical" evidence="6">
    <location>
        <begin position="535"/>
        <end position="562"/>
    </location>
</feature>
<keyword evidence="4 6" id="KW-1133">Transmembrane helix</keyword>
<dbReference type="RefSeq" id="WP_138052283.1">
    <property type="nucleotide sequence ID" value="NZ_VAWE01000001.1"/>
</dbReference>
<gene>
    <name evidence="8" type="ORF">FEF34_06585</name>
</gene>
<dbReference type="OrthoDB" id="3223244at2"/>
<name>A0A5R9E0C4_9ACTN</name>
<keyword evidence="5 6" id="KW-0472">Membrane</keyword>
<reference evidence="8 9" key="1">
    <citation type="submission" date="2019-05" db="EMBL/GenBank/DDBJ databases">
        <title>Streptomyces marianii sp. nov., a novel marine actinomycete from southern coast of India.</title>
        <authorList>
            <person name="Iniyan A.M."/>
            <person name="Wink J."/>
            <person name="Ramprasad E."/>
            <person name="Ramana C.V."/>
            <person name="Bunk B."/>
            <person name="Sproer C."/>
            <person name="Joseph F.-J.R.S."/>
            <person name="Vincent S.G.P."/>
        </authorList>
    </citation>
    <scope>NUCLEOTIDE SEQUENCE [LARGE SCALE GENOMIC DNA]</scope>
    <source>
        <strain evidence="8 9">ICN19</strain>
    </source>
</reference>
<evidence type="ECO:0000313" key="9">
    <source>
        <dbReference type="Proteomes" id="UP000305921"/>
    </source>
</evidence>
<dbReference type="InterPro" id="IPR003838">
    <property type="entry name" value="ABC3_permease_C"/>
</dbReference>
<dbReference type="PANTHER" id="PTHR30287:SF1">
    <property type="entry name" value="INNER MEMBRANE PROTEIN"/>
    <property type="match status" value="1"/>
</dbReference>
<evidence type="ECO:0000256" key="2">
    <source>
        <dbReference type="ARBA" id="ARBA00022475"/>
    </source>
</evidence>
<evidence type="ECO:0000256" key="4">
    <source>
        <dbReference type="ARBA" id="ARBA00022989"/>
    </source>
</evidence>
<evidence type="ECO:0000256" key="3">
    <source>
        <dbReference type="ARBA" id="ARBA00022692"/>
    </source>
</evidence>
<dbReference type="AlphaFoldDB" id="A0A5R9E0C4"/>
<feature type="transmembrane region" description="Helical" evidence="6">
    <location>
        <begin position="134"/>
        <end position="154"/>
    </location>
</feature>
<proteinExistence type="predicted"/>
<protein>
    <submittedName>
        <fullName evidence="8">FtsX-like permease family protein</fullName>
    </submittedName>
</protein>
<feature type="domain" description="ABC3 transporter permease C-terminal" evidence="7">
    <location>
        <begin position="541"/>
        <end position="654"/>
    </location>
</feature>
<feature type="transmembrane region" description="Helical" evidence="6">
    <location>
        <begin position="627"/>
        <end position="648"/>
    </location>
</feature>
<evidence type="ECO:0000256" key="5">
    <source>
        <dbReference type="ARBA" id="ARBA00023136"/>
    </source>
</evidence>
<keyword evidence="2" id="KW-1003">Cell membrane</keyword>
<organism evidence="8 9">
    <name type="scientific">Streptomyces marianii</name>
    <dbReference type="NCBI Taxonomy" id="1817406"/>
    <lineage>
        <taxon>Bacteria</taxon>
        <taxon>Bacillati</taxon>
        <taxon>Actinomycetota</taxon>
        <taxon>Actinomycetes</taxon>
        <taxon>Kitasatosporales</taxon>
        <taxon>Streptomycetaceae</taxon>
        <taxon>Streptomyces</taxon>
    </lineage>
</organism>